<accession>A0A481YYA5</accession>
<reference evidence="1" key="1">
    <citation type="journal article" date="2019" name="MBio">
        <title>Virus Genomes from Deep Sea Sediments Expand the Ocean Megavirome and Support Independent Origins of Viral Gigantism.</title>
        <authorList>
            <person name="Backstrom D."/>
            <person name="Yutin N."/>
            <person name="Jorgensen S.L."/>
            <person name="Dharamshi J."/>
            <person name="Homa F."/>
            <person name="Zaremba-Niedwiedzka K."/>
            <person name="Spang A."/>
            <person name="Wolf Y.I."/>
            <person name="Koonin E.V."/>
            <person name="Ettema T.J."/>
        </authorList>
    </citation>
    <scope>NUCLEOTIDE SEQUENCE</scope>
</reference>
<gene>
    <name evidence="1" type="ORF">LCMAC202_02070</name>
</gene>
<proteinExistence type="predicted"/>
<protein>
    <submittedName>
        <fullName evidence="1">Uncharacterized protein</fullName>
    </submittedName>
</protein>
<name>A0A481YYA5_9VIRU</name>
<sequence>MSTCAEEHNTGPPYRGEKILRHCQDLWKSEYPDEELPPEFQSDMPQSHYKTVYINEGEKEDLIVEDGTESLVFPAFADYTWDNLLELPKSI</sequence>
<evidence type="ECO:0000313" key="1">
    <source>
        <dbReference type="EMBL" id="QBK87847.1"/>
    </source>
</evidence>
<dbReference type="EMBL" id="MK500370">
    <property type="protein sequence ID" value="QBK87847.1"/>
    <property type="molecule type" value="Genomic_DNA"/>
</dbReference>
<organism evidence="1">
    <name type="scientific">Marseillevirus LCMAC202</name>
    <dbReference type="NCBI Taxonomy" id="2506606"/>
    <lineage>
        <taxon>Viruses</taxon>
        <taxon>Varidnaviria</taxon>
        <taxon>Bamfordvirae</taxon>
        <taxon>Nucleocytoviricota</taxon>
        <taxon>Megaviricetes</taxon>
        <taxon>Pimascovirales</taxon>
        <taxon>Pimascovirales incertae sedis</taxon>
        <taxon>Marseilleviridae</taxon>
    </lineage>
</organism>